<keyword evidence="2" id="KW-1185">Reference proteome</keyword>
<protein>
    <submittedName>
        <fullName evidence="1">Uncharacterized protein</fullName>
    </submittedName>
</protein>
<proteinExistence type="predicted"/>
<name>A0A5C5XVU7_9BACT</name>
<comment type="caution">
    <text evidence="1">The sequence shown here is derived from an EMBL/GenBank/DDBJ whole genome shotgun (WGS) entry which is preliminary data.</text>
</comment>
<reference evidence="1 2" key="1">
    <citation type="submission" date="2019-02" db="EMBL/GenBank/DDBJ databases">
        <title>Deep-cultivation of Planctomycetes and their phenomic and genomic characterization uncovers novel biology.</title>
        <authorList>
            <person name="Wiegand S."/>
            <person name="Jogler M."/>
            <person name="Boedeker C."/>
            <person name="Pinto D."/>
            <person name="Vollmers J."/>
            <person name="Rivas-Marin E."/>
            <person name="Kohn T."/>
            <person name="Peeters S.H."/>
            <person name="Heuer A."/>
            <person name="Rast P."/>
            <person name="Oberbeckmann S."/>
            <person name="Bunk B."/>
            <person name="Jeske O."/>
            <person name="Meyerdierks A."/>
            <person name="Storesund J.E."/>
            <person name="Kallscheuer N."/>
            <person name="Luecker S."/>
            <person name="Lage O.M."/>
            <person name="Pohl T."/>
            <person name="Merkel B.J."/>
            <person name="Hornburger P."/>
            <person name="Mueller R.-W."/>
            <person name="Bruemmer F."/>
            <person name="Labrenz M."/>
            <person name="Spormann A.M."/>
            <person name="Op Den Camp H."/>
            <person name="Overmann J."/>
            <person name="Amann R."/>
            <person name="Jetten M.S.M."/>
            <person name="Mascher T."/>
            <person name="Medema M.H."/>
            <person name="Devos D.P."/>
            <person name="Kaster A.-K."/>
            <person name="Ovreas L."/>
            <person name="Rohde M."/>
            <person name="Galperin M.Y."/>
            <person name="Jogler C."/>
        </authorList>
    </citation>
    <scope>NUCLEOTIDE SEQUENCE [LARGE SCALE GENOMIC DNA]</scope>
    <source>
        <strain evidence="1 2">CA85</strain>
    </source>
</reference>
<dbReference type="Proteomes" id="UP000318053">
    <property type="component" value="Unassembled WGS sequence"/>
</dbReference>
<dbReference type="RefSeq" id="WP_246112749.1">
    <property type="nucleotide sequence ID" value="NZ_SJPK01000005.1"/>
</dbReference>
<gene>
    <name evidence="1" type="ORF">CA85_27480</name>
</gene>
<dbReference type="EMBL" id="SJPK01000005">
    <property type="protein sequence ID" value="TWT66651.1"/>
    <property type="molecule type" value="Genomic_DNA"/>
</dbReference>
<evidence type="ECO:0000313" key="2">
    <source>
        <dbReference type="Proteomes" id="UP000318053"/>
    </source>
</evidence>
<dbReference type="AlphaFoldDB" id="A0A5C5XVU7"/>
<organism evidence="1 2">
    <name type="scientific">Allorhodopirellula solitaria</name>
    <dbReference type="NCBI Taxonomy" id="2527987"/>
    <lineage>
        <taxon>Bacteria</taxon>
        <taxon>Pseudomonadati</taxon>
        <taxon>Planctomycetota</taxon>
        <taxon>Planctomycetia</taxon>
        <taxon>Pirellulales</taxon>
        <taxon>Pirellulaceae</taxon>
        <taxon>Allorhodopirellula</taxon>
    </lineage>
</organism>
<sequence>MPQKNFRCALRTLPSDEPSFRVSAHECDSLESRWFTTRLVDKLMMRITALIFVAAFAGCSRSSAPLEPLRDATSLELYSLDPTERTDFDKTTGFHGWKVLGKTTVKDAKTLSNLTDALAAGIAENDGMVSACFDPRHGIRVSVDGQQVDYVICFHCYSARWYTDGDQNVGFLTTGSPQPVFDRVLRDASVEIAAAAPD</sequence>
<evidence type="ECO:0000313" key="1">
    <source>
        <dbReference type="EMBL" id="TWT66651.1"/>
    </source>
</evidence>
<accession>A0A5C5XVU7</accession>